<evidence type="ECO:0000313" key="1">
    <source>
        <dbReference type="EMBL" id="SES48458.1"/>
    </source>
</evidence>
<protein>
    <submittedName>
        <fullName evidence="1">Uncharacterized protein</fullName>
    </submittedName>
</protein>
<organism evidence="1 2">
    <name type="scientific">Pedococcus cremeus</name>
    <dbReference type="NCBI Taxonomy" id="587636"/>
    <lineage>
        <taxon>Bacteria</taxon>
        <taxon>Bacillati</taxon>
        <taxon>Actinomycetota</taxon>
        <taxon>Actinomycetes</taxon>
        <taxon>Micrococcales</taxon>
        <taxon>Intrasporangiaceae</taxon>
        <taxon>Pedococcus</taxon>
    </lineage>
</organism>
<keyword evidence="2" id="KW-1185">Reference proteome</keyword>
<evidence type="ECO:0000313" key="2">
    <source>
        <dbReference type="Proteomes" id="UP000199019"/>
    </source>
</evidence>
<name>A0A1H9XQL6_9MICO</name>
<gene>
    <name evidence="1" type="ORF">SAMN05216199_0133</name>
</gene>
<dbReference type="RefSeq" id="WP_143056325.1">
    <property type="nucleotide sequence ID" value="NZ_FOHB01000010.1"/>
</dbReference>
<dbReference type="Proteomes" id="UP000199019">
    <property type="component" value="Unassembled WGS sequence"/>
</dbReference>
<dbReference type="EMBL" id="FOHB01000010">
    <property type="protein sequence ID" value="SES48458.1"/>
    <property type="molecule type" value="Genomic_DNA"/>
</dbReference>
<sequence length="79" mass="8555">MGECLEAAGYEIDREGIERRVERAPDINSTIDGQPTAVYRVRIDGDEDLHFAVVSRSGFVLTGSDADKQTLSEVGCPLG</sequence>
<accession>A0A1H9XQL6</accession>
<proteinExistence type="predicted"/>
<reference evidence="2" key="1">
    <citation type="submission" date="2016-10" db="EMBL/GenBank/DDBJ databases">
        <authorList>
            <person name="Varghese N."/>
            <person name="Submissions S."/>
        </authorList>
    </citation>
    <scope>NUCLEOTIDE SEQUENCE [LARGE SCALE GENOMIC DNA]</scope>
    <source>
        <strain evidence="2">CGMCC 1.6963</strain>
    </source>
</reference>
<dbReference type="AlphaFoldDB" id="A0A1H9XQL6"/>